<organism evidence="5 6">
    <name type="scientific">Devosia insulae DS-56</name>
    <dbReference type="NCBI Taxonomy" id="1116389"/>
    <lineage>
        <taxon>Bacteria</taxon>
        <taxon>Pseudomonadati</taxon>
        <taxon>Pseudomonadota</taxon>
        <taxon>Alphaproteobacteria</taxon>
        <taxon>Hyphomicrobiales</taxon>
        <taxon>Devosiaceae</taxon>
        <taxon>Devosia</taxon>
    </lineage>
</organism>
<accession>A0A1E5XWA8</accession>
<dbReference type="InterPro" id="IPR000914">
    <property type="entry name" value="SBP_5_dom"/>
</dbReference>
<dbReference type="GO" id="GO:0043190">
    <property type="term" value="C:ATP-binding cassette (ABC) transporter complex"/>
    <property type="evidence" value="ECO:0007669"/>
    <property type="project" value="InterPro"/>
</dbReference>
<evidence type="ECO:0000256" key="2">
    <source>
        <dbReference type="ARBA" id="ARBA00005695"/>
    </source>
</evidence>
<evidence type="ECO:0000259" key="4">
    <source>
        <dbReference type="Pfam" id="PF00496"/>
    </source>
</evidence>
<dbReference type="GO" id="GO:0030288">
    <property type="term" value="C:outer membrane-bounded periplasmic space"/>
    <property type="evidence" value="ECO:0007669"/>
    <property type="project" value="UniProtKB-ARBA"/>
</dbReference>
<dbReference type="Pfam" id="PF00496">
    <property type="entry name" value="SBP_bac_5"/>
    <property type="match status" value="1"/>
</dbReference>
<evidence type="ECO:0000256" key="3">
    <source>
        <dbReference type="ARBA" id="ARBA00022729"/>
    </source>
</evidence>
<comment type="caution">
    <text evidence="5">The sequence shown here is derived from an EMBL/GenBank/DDBJ whole genome shotgun (WGS) entry which is preliminary data.</text>
</comment>
<sequence length="462" mass="49909">MNIFEALIIRDENMRPVPDLADSIEPSADGLSYTFKLRQGVKFHNGKPMTSADVVASFDRYKTVGVSRSILEAVAGWTAPDDTTFVITLKAPQPNFLENLSSSTAPVVIMPAEEATKAAGQIDVIGTGPFKLGEFVPDSHVRLDRYADYTPGTTLTGLSGFAGYKQACVDTVTFRMLTETAARMAALETGEVHIVESVPAISMERLAAVDGVELLTLEAYGLNVGYPNWSAPPTDNLKVRQAMLAALNMDEIMEASTDGVYKLNPSLQFPGTAYFSEAGGELYNQNNADKAKALLAEAGYNNEPIVLLTTQQITTMYNTALVMQAQLQAAGFNAELKVFDWPTALATSEKETTGWNFFFTHWTGSAAQGGATTLRNLAAPANIYKPQDPAGDPDYNAAFQRVTGGATIEDRAAAFADAQKVVFENVLAIPFGVMSNVQGTRSNVKGFVPFYNTRVSNVWLEN</sequence>
<dbReference type="InterPro" id="IPR039424">
    <property type="entry name" value="SBP_5"/>
</dbReference>
<gene>
    <name evidence="5" type="ORF">VW23_000715</name>
</gene>
<evidence type="ECO:0000256" key="1">
    <source>
        <dbReference type="ARBA" id="ARBA00004418"/>
    </source>
</evidence>
<dbReference type="PANTHER" id="PTHR30290:SF38">
    <property type="entry name" value="D,D-DIPEPTIDE-BINDING PERIPLASMIC PROTEIN DDPA-RELATED"/>
    <property type="match status" value="1"/>
</dbReference>
<keyword evidence="3" id="KW-0732">Signal</keyword>
<dbReference type="SUPFAM" id="SSF53850">
    <property type="entry name" value="Periplasmic binding protein-like II"/>
    <property type="match status" value="1"/>
</dbReference>
<dbReference type="AlphaFoldDB" id="A0A1E5XWA8"/>
<dbReference type="Proteomes" id="UP000095463">
    <property type="component" value="Unassembled WGS sequence"/>
</dbReference>
<feature type="domain" description="Solute-binding protein family 5" evidence="4">
    <location>
        <begin position="16"/>
        <end position="368"/>
    </location>
</feature>
<comment type="similarity">
    <text evidence="2">Belongs to the bacterial solute-binding protein 5 family.</text>
</comment>
<dbReference type="Gene3D" id="3.90.76.10">
    <property type="entry name" value="Dipeptide-binding Protein, Domain 1"/>
    <property type="match status" value="1"/>
</dbReference>
<dbReference type="PANTHER" id="PTHR30290">
    <property type="entry name" value="PERIPLASMIC BINDING COMPONENT OF ABC TRANSPORTER"/>
    <property type="match status" value="1"/>
</dbReference>
<protein>
    <recommendedName>
        <fullName evidence="4">Solute-binding protein family 5 domain-containing protein</fullName>
    </recommendedName>
</protein>
<comment type="subcellular location">
    <subcellularLocation>
        <location evidence="1">Periplasm</location>
    </subcellularLocation>
</comment>
<name>A0A1E5XWA8_9HYPH</name>
<dbReference type="EMBL" id="LAJE02000046">
    <property type="protein sequence ID" value="OEO32878.1"/>
    <property type="molecule type" value="Genomic_DNA"/>
</dbReference>
<dbReference type="GO" id="GO:0015833">
    <property type="term" value="P:peptide transport"/>
    <property type="evidence" value="ECO:0007669"/>
    <property type="project" value="TreeGrafter"/>
</dbReference>
<dbReference type="GO" id="GO:1904680">
    <property type="term" value="F:peptide transmembrane transporter activity"/>
    <property type="evidence" value="ECO:0007669"/>
    <property type="project" value="TreeGrafter"/>
</dbReference>
<dbReference type="Gene3D" id="3.10.105.10">
    <property type="entry name" value="Dipeptide-binding Protein, Domain 3"/>
    <property type="match status" value="1"/>
</dbReference>
<keyword evidence="6" id="KW-1185">Reference proteome</keyword>
<dbReference type="InterPro" id="IPR030678">
    <property type="entry name" value="Peptide/Ni-bd"/>
</dbReference>
<dbReference type="Gene3D" id="3.40.190.10">
    <property type="entry name" value="Periplasmic binding protein-like II"/>
    <property type="match status" value="1"/>
</dbReference>
<proteinExistence type="inferred from homology"/>
<evidence type="ECO:0000313" key="5">
    <source>
        <dbReference type="EMBL" id="OEO32878.1"/>
    </source>
</evidence>
<reference evidence="5 6" key="1">
    <citation type="journal article" date="2015" name="Genome Announc.">
        <title>Genome Assemblies of Three Soil-Associated Devosia species: D. insulae, D. limi, and D. soli.</title>
        <authorList>
            <person name="Hassan Y.I."/>
            <person name="Lepp D."/>
            <person name="Zhou T."/>
        </authorList>
    </citation>
    <scope>NUCLEOTIDE SEQUENCE [LARGE SCALE GENOMIC DNA]</scope>
    <source>
        <strain evidence="5 6">DS-56</strain>
    </source>
</reference>
<dbReference type="PIRSF" id="PIRSF002741">
    <property type="entry name" value="MppA"/>
    <property type="match status" value="1"/>
</dbReference>
<evidence type="ECO:0000313" key="6">
    <source>
        <dbReference type="Proteomes" id="UP000095463"/>
    </source>
</evidence>